<comment type="caution">
    <text evidence="1">The sequence shown here is derived from an EMBL/GenBank/DDBJ whole genome shotgun (WGS) entry which is preliminary data.</text>
</comment>
<evidence type="ECO:0000313" key="1">
    <source>
        <dbReference type="EMBL" id="ODS34203.1"/>
    </source>
</evidence>
<organism evidence="1 2">
    <name type="scientific">Candidatus Scalindua rubra</name>
    <dbReference type="NCBI Taxonomy" id="1872076"/>
    <lineage>
        <taxon>Bacteria</taxon>
        <taxon>Pseudomonadati</taxon>
        <taxon>Planctomycetota</taxon>
        <taxon>Candidatus Brocadiia</taxon>
        <taxon>Candidatus Brocadiales</taxon>
        <taxon>Candidatus Scalinduaceae</taxon>
        <taxon>Candidatus Scalindua</taxon>
    </lineage>
</organism>
<sequence length="48" mass="5368">MIEPARDWMEILIEAGIAEPKKLESLMNEANELLAITVASIKTARKTK</sequence>
<dbReference type="AlphaFoldDB" id="A0A1E3XEZ8"/>
<evidence type="ECO:0000313" key="2">
    <source>
        <dbReference type="Proteomes" id="UP000094056"/>
    </source>
</evidence>
<accession>A0A1E3XEZ8</accession>
<gene>
    <name evidence="1" type="ORF">SCARUB_00679</name>
</gene>
<dbReference type="EMBL" id="MAYW01000011">
    <property type="protein sequence ID" value="ODS34203.1"/>
    <property type="molecule type" value="Genomic_DNA"/>
</dbReference>
<evidence type="ECO:0008006" key="3">
    <source>
        <dbReference type="Google" id="ProtNLM"/>
    </source>
</evidence>
<protein>
    <recommendedName>
        <fullName evidence="3">Four helix bundle protein</fullName>
    </recommendedName>
</protein>
<dbReference type="Proteomes" id="UP000094056">
    <property type="component" value="Unassembled WGS sequence"/>
</dbReference>
<reference evidence="1 2" key="1">
    <citation type="submission" date="2016-07" db="EMBL/GenBank/DDBJ databases">
        <title>Draft genome of Scalindua rubra, obtained from a brine-seawater interface in the Red Sea, sheds light on salt adaptation in anammox bacteria.</title>
        <authorList>
            <person name="Speth D.R."/>
            <person name="Lagkouvardos I."/>
            <person name="Wang Y."/>
            <person name="Qian P.-Y."/>
            <person name="Dutilh B.E."/>
            <person name="Jetten M.S."/>
        </authorList>
    </citation>
    <scope>NUCLEOTIDE SEQUENCE [LARGE SCALE GENOMIC DNA]</scope>
    <source>
        <strain evidence="1">BSI-1</strain>
    </source>
</reference>
<name>A0A1E3XEZ8_9BACT</name>
<proteinExistence type="predicted"/>